<dbReference type="SUPFAM" id="SSF52540">
    <property type="entry name" value="P-loop containing nucleoside triphosphate hydrolases"/>
    <property type="match status" value="1"/>
</dbReference>
<dbReference type="GO" id="GO:0005524">
    <property type="term" value="F:ATP binding"/>
    <property type="evidence" value="ECO:0007669"/>
    <property type="project" value="UniProtKB-KW"/>
</dbReference>
<evidence type="ECO:0000256" key="9">
    <source>
        <dbReference type="ARBA" id="ARBA00023128"/>
    </source>
</evidence>
<dbReference type="EMBL" id="KZ110603">
    <property type="protein sequence ID" value="OSX59073.1"/>
    <property type="molecule type" value="Genomic_DNA"/>
</dbReference>
<evidence type="ECO:0000256" key="7">
    <source>
        <dbReference type="ARBA" id="ARBA00022840"/>
    </source>
</evidence>
<organism evidence="15 16">
    <name type="scientific">Postia placenta MAD-698-R-SB12</name>
    <dbReference type="NCBI Taxonomy" id="670580"/>
    <lineage>
        <taxon>Eukaryota</taxon>
        <taxon>Fungi</taxon>
        <taxon>Dikarya</taxon>
        <taxon>Basidiomycota</taxon>
        <taxon>Agaricomycotina</taxon>
        <taxon>Agaricomycetes</taxon>
        <taxon>Polyporales</taxon>
        <taxon>Adustoporiaceae</taxon>
        <taxon>Rhodonia</taxon>
    </lineage>
</organism>
<keyword evidence="16" id="KW-1185">Reference proteome</keyword>
<evidence type="ECO:0008006" key="17">
    <source>
        <dbReference type="Google" id="ProtNLM"/>
    </source>
</evidence>
<dbReference type="AlphaFoldDB" id="A0A1X6MSB9"/>
<keyword evidence="4 12" id="KW-0547">Nucleotide-binding</keyword>
<evidence type="ECO:0000256" key="4">
    <source>
        <dbReference type="ARBA" id="ARBA00022741"/>
    </source>
</evidence>
<dbReference type="InterPro" id="IPR003959">
    <property type="entry name" value="ATPase_AAA_core"/>
</dbReference>
<evidence type="ECO:0000313" key="16">
    <source>
        <dbReference type="Proteomes" id="UP000194127"/>
    </source>
</evidence>
<evidence type="ECO:0000313" key="15">
    <source>
        <dbReference type="EMBL" id="OSX59073.1"/>
    </source>
</evidence>
<dbReference type="FunFam" id="3.40.50.300:FF:000768">
    <property type="entry name" value="Probable mitochondrial chaperone bcs1"/>
    <property type="match status" value="1"/>
</dbReference>
<keyword evidence="8" id="KW-1133">Transmembrane helix</keyword>
<evidence type="ECO:0000256" key="2">
    <source>
        <dbReference type="ARBA" id="ARBA00007448"/>
    </source>
</evidence>
<dbReference type="GO" id="GO:0005743">
    <property type="term" value="C:mitochondrial inner membrane"/>
    <property type="evidence" value="ECO:0007669"/>
    <property type="project" value="UniProtKB-SubCell"/>
</dbReference>
<keyword evidence="5" id="KW-0999">Mitochondrion inner membrane</keyword>
<evidence type="ECO:0000256" key="3">
    <source>
        <dbReference type="ARBA" id="ARBA00022692"/>
    </source>
</evidence>
<dbReference type="InterPro" id="IPR050747">
    <property type="entry name" value="Mitochondrial_chaperone_BCS1"/>
</dbReference>
<evidence type="ECO:0000256" key="8">
    <source>
        <dbReference type="ARBA" id="ARBA00022989"/>
    </source>
</evidence>
<dbReference type="Pfam" id="PF00004">
    <property type="entry name" value="AAA"/>
    <property type="match status" value="1"/>
</dbReference>
<evidence type="ECO:0000256" key="10">
    <source>
        <dbReference type="ARBA" id="ARBA00023136"/>
    </source>
</evidence>
<keyword evidence="10" id="KW-0472">Membrane</keyword>
<protein>
    <recommendedName>
        <fullName evidence="17">AAA+ ATPase domain-containing protein</fullName>
    </recommendedName>
</protein>
<dbReference type="PROSITE" id="PS00674">
    <property type="entry name" value="AAA"/>
    <property type="match status" value="1"/>
</dbReference>
<dbReference type="STRING" id="670580.A0A1X6MSB9"/>
<gene>
    <name evidence="15" type="ORF">POSPLADRAFT_1173326</name>
</gene>
<dbReference type="InterPro" id="IPR014851">
    <property type="entry name" value="BCS1_N"/>
</dbReference>
<comment type="subcellular location">
    <subcellularLocation>
        <location evidence="1">Mitochondrion inner membrane</location>
        <topology evidence="1">Single-pass membrane protein</topology>
    </subcellularLocation>
</comment>
<feature type="domain" description="AAA+ ATPase" evidence="13">
    <location>
        <begin position="216"/>
        <end position="347"/>
    </location>
</feature>
<dbReference type="GO" id="GO:0034551">
    <property type="term" value="P:mitochondrial respiratory chain complex III assembly"/>
    <property type="evidence" value="ECO:0007669"/>
    <property type="project" value="UniProtKB-ARBA"/>
</dbReference>
<evidence type="ECO:0000259" key="13">
    <source>
        <dbReference type="SMART" id="SM00382"/>
    </source>
</evidence>
<proteinExistence type="inferred from homology"/>
<keyword evidence="9" id="KW-0496">Mitochondrion</keyword>
<evidence type="ECO:0000256" key="12">
    <source>
        <dbReference type="RuleBase" id="RU003651"/>
    </source>
</evidence>
<evidence type="ECO:0000259" key="14">
    <source>
        <dbReference type="SMART" id="SM01024"/>
    </source>
</evidence>
<dbReference type="SMART" id="SM00382">
    <property type="entry name" value="AAA"/>
    <property type="match status" value="1"/>
</dbReference>
<reference evidence="15 16" key="1">
    <citation type="submission" date="2017-04" db="EMBL/GenBank/DDBJ databases">
        <title>Genome Sequence of the Model Brown-Rot Fungus Postia placenta SB12.</title>
        <authorList>
            <consortium name="DOE Joint Genome Institute"/>
            <person name="Gaskell J."/>
            <person name="Kersten P."/>
            <person name="Larrondo L.F."/>
            <person name="Canessa P."/>
            <person name="Martinez D."/>
            <person name="Hibbett D."/>
            <person name="Schmoll M."/>
            <person name="Kubicek C.P."/>
            <person name="Martinez A.T."/>
            <person name="Yadav J."/>
            <person name="Master E."/>
            <person name="Magnuson J.K."/>
            <person name="James T."/>
            <person name="Yaver D."/>
            <person name="Berka R."/>
            <person name="Labutti K."/>
            <person name="Lipzen A."/>
            <person name="Aerts A."/>
            <person name="Barry K."/>
            <person name="Henrissat B."/>
            <person name="Blanchette R."/>
            <person name="Grigoriev I."/>
            <person name="Cullen D."/>
        </authorList>
    </citation>
    <scope>NUCLEOTIDE SEQUENCE [LARGE SCALE GENOMIC DNA]</scope>
    <source>
        <strain evidence="15 16">MAD-698-R-SB12</strain>
    </source>
</reference>
<keyword evidence="7 12" id="KW-0067">ATP-binding</keyword>
<dbReference type="InterPro" id="IPR003593">
    <property type="entry name" value="AAA+_ATPase"/>
</dbReference>
<dbReference type="GeneID" id="36333176"/>
<evidence type="ECO:0000256" key="1">
    <source>
        <dbReference type="ARBA" id="ARBA00004434"/>
    </source>
</evidence>
<dbReference type="Pfam" id="PF25426">
    <property type="entry name" value="AAA_lid_BCS1"/>
    <property type="match status" value="1"/>
</dbReference>
<dbReference type="RefSeq" id="XP_024335867.1">
    <property type="nucleotide sequence ID" value="XM_024488227.1"/>
</dbReference>
<dbReference type="GO" id="GO:0016887">
    <property type="term" value="F:ATP hydrolysis activity"/>
    <property type="evidence" value="ECO:0007669"/>
    <property type="project" value="InterPro"/>
</dbReference>
<dbReference type="InterPro" id="IPR027417">
    <property type="entry name" value="P-loop_NTPase"/>
</dbReference>
<keyword evidence="3" id="KW-0812">Transmembrane</keyword>
<dbReference type="CDD" id="cd19510">
    <property type="entry name" value="RecA-like_BCS1"/>
    <property type="match status" value="1"/>
</dbReference>
<comment type="catalytic activity">
    <reaction evidence="11">
        <text>ATP + H2O = ADP + phosphate + H(+)</text>
        <dbReference type="Rhea" id="RHEA:13065"/>
        <dbReference type="ChEBI" id="CHEBI:15377"/>
        <dbReference type="ChEBI" id="CHEBI:15378"/>
        <dbReference type="ChEBI" id="CHEBI:30616"/>
        <dbReference type="ChEBI" id="CHEBI:43474"/>
        <dbReference type="ChEBI" id="CHEBI:456216"/>
    </reaction>
    <physiologicalReaction direction="left-to-right" evidence="11">
        <dbReference type="Rhea" id="RHEA:13066"/>
    </physiologicalReaction>
</comment>
<dbReference type="InterPro" id="IPR003960">
    <property type="entry name" value="ATPase_AAA_CS"/>
</dbReference>
<name>A0A1X6MSB9_9APHY</name>
<feature type="domain" description="BCS1 N-terminal" evidence="14">
    <location>
        <begin position="1"/>
        <end position="185"/>
    </location>
</feature>
<accession>A0A1X6MSB9</accession>
<dbReference type="Proteomes" id="UP000194127">
    <property type="component" value="Unassembled WGS sequence"/>
</dbReference>
<dbReference type="SMART" id="SM01024">
    <property type="entry name" value="BCS1_N"/>
    <property type="match status" value="1"/>
</dbReference>
<keyword evidence="6" id="KW-0378">Hydrolase</keyword>
<dbReference type="Pfam" id="PF08740">
    <property type="entry name" value="BCS1_N"/>
    <property type="match status" value="1"/>
</dbReference>
<dbReference type="InterPro" id="IPR057495">
    <property type="entry name" value="AAA_lid_BCS1"/>
</dbReference>
<evidence type="ECO:0000256" key="5">
    <source>
        <dbReference type="ARBA" id="ARBA00022792"/>
    </source>
</evidence>
<dbReference type="PANTHER" id="PTHR23070">
    <property type="entry name" value="BCS1 AAA-TYPE ATPASE"/>
    <property type="match status" value="1"/>
</dbReference>
<evidence type="ECO:0000256" key="6">
    <source>
        <dbReference type="ARBA" id="ARBA00022801"/>
    </source>
</evidence>
<evidence type="ECO:0000256" key="11">
    <source>
        <dbReference type="ARBA" id="ARBA00048778"/>
    </source>
</evidence>
<comment type="similarity">
    <text evidence="2">Belongs to the AAA ATPase family. BCS1 subfamily.</text>
</comment>
<dbReference type="Gene3D" id="3.40.50.300">
    <property type="entry name" value="P-loop containing nucleotide triphosphate hydrolases"/>
    <property type="match status" value="1"/>
</dbReference>
<sequence length="424" mass="47358">MGVGVGLTALRQAVVLSSIALRRRMLVSLEISNKDPAYDWFLTWMSQRSAETAGAKTKLWHPSSWTRSHQISVQTMHEQRKNGSSSVLFKLVAGPGTHWLRYGQAWIQVKRERETRSQQLMSGIPWETVTLTTLSSDRDKFRGLLSEARDMALRAQQGKLVIHTAWGTEWRPFGQPRRKRPLHSVVLAEGVSDRIEEDVKAFLQRRQWYEDRGIPYRRGYLLHGPPGSGKSSFIQALAGALSYDICLLNLSERGLADDKLIHLLSNTPERSFVLIEDVDAAFNKRVQTTADGYQSSVTFSGFLNALDGVASGEERIIFMTTNHPERLDPALIRPGRVDLAVLLDDATPEQAKKLFVHFYRGADDAPPDELLESLGREVEAIVKSELGTGRRVSMAALQGLFIRSSPEDAVRGVVDLCGNRSSPP</sequence>
<dbReference type="OrthoDB" id="10251412at2759"/>